<dbReference type="EMBL" id="CCYD01000428">
    <property type="protein sequence ID" value="CEG39472.1"/>
    <property type="molecule type" value="Genomic_DNA"/>
</dbReference>
<dbReference type="AlphaFoldDB" id="A0A0P1AFI4"/>
<dbReference type="Proteomes" id="UP000054928">
    <property type="component" value="Unassembled WGS sequence"/>
</dbReference>
<dbReference type="GeneID" id="36404772"/>
<reference evidence="2" key="1">
    <citation type="submission" date="2014-09" db="EMBL/GenBank/DDBJ databases">
        <authorList>
            <person name="Sharma Rahul"/>
            <person name="Thines Marco"/>
        </authorList>
    </citation>
    <scope>NUCLEOTIDE SEQUENCE [LARGE SCALE GENOMIC DNA]</scope>
</reference>
<organism evidence="1 2">
    <name type="scientific">Plasmopara halstedii</name>
    <name type="common">Downy mildew of sunflower</name>
    <dbReference type="NCBI Taxonomy" id="4781"/>
    <lineage>
        <taxon>Eukaryota</taxon>
        <taxon>Sar</taxon>
        <taxon>Stramenopiles</taxon>
        <taxon>Oomycota</taxon>
        <taxon>Peronosporomycetes</taxon>
        <taxon>Peronosporales</taxon>
        <taxon>Peronosporaceae</taxon>
        <taxon>Plasmopara</taxon>
    </lineage>
</organism>
<accession>A0A0P1AFI4</accession>
<proteinExistence type="predicted"/>
<dbReference type="RefSeq" id="XP_024575841.1">
    <property type="nucleotide sequence ID" value="XM_024725022.1"/>
</dbReference>
<evidence type="ECO:0000313" key="1">
    <source>
        <dbReference type="EMBL" id="CEG39472.1"/>
    </source>
</evidence>
<evidence type="ECO:0000313" key="2">
    <source>
        <dbReference type="Proteomes" id="UP000054928"/>
    </source>
</evidence>
<keyword evidence="2" id="KW-1185">Reference proteome</keyword>
<name>A0A0P1AFI4_PLAHL</name>
<sequence length="68" mass="7775">MENASGRQLSTAERDRRPNDKEMFVLFKIQRAYFNASQHLQSDLWKEAGISASIPAVDLISSREHGLR</sequence>
<protein>
    <submittedName>
        <fullName evidence="1">Uncharacterized protein</fullName>
    </submittedName>
</protein>